<keyword evidence="5" id="KW-1185">Reference proteome</keyword>
<gene>
    <name evidence="3" type="ORF">D7D94_00020</name>
    <name evidence="4" type="ORF">D7D94_14120</name>
</gene>
<reference evidence="3 5" key="1">
    <citation type="submission" date="2018-09" db="EMBL/GenBank/DDBJ databases">
        <title>Whole genome sequencing of Microbacterium oryzae strain MB-10T.</title>
        <authorList>
            <person name="Das S.K."/>
        </authorList>
    </citation>
    <scope>NUCLEOTIDE SEQUENCE [LARGE SCALE GENOMIC DNA]</scope>
    <source>
        <strain evidence="3 5">MB-10</strain>
    </source>
</reference>
<feature type="region of interest" description="Disordered" evidence="1">
    <location>
        <begin position="1"/>
        <end position="29"/>
    </location>
</feature>
<dbReference type="GO" id="GO:0003700">
    <property type="term" value="F:DNA-binding transcription factor activity"/>
    <property type="evidence" value="ECO:0007669"/>
    <property type="project" value="InterPro"/>
</dbReference>
<protein>
    <submittedName>
        <fullName evidence="3">ArsR family transcriptional regulator</fullName>
    </submittedName>
</protein>
<dbReference type="Gene3D" id="1.10.10.10">
    <property type="entry name" value="Winged helix-like DNA-binding domain superfamily/Winged helix DNA-binding domain"/>
    <property type="match status" value="1"/>
</dbReference>
<dbReference type="InterPro" id="IPR036388">
    <property type="entry name" value="WH-like_DNA-bd_sf"/>
</dbReference>
<dbReference type="Proteomes" id="UP000422989">
    <property type="component" value="Chromosome"/>
</dbReference>
<feature type="compositionally biased region" description="Low complexity" evidence="1">
    <location>
        <begin position="1"/>
        <end position="26"/>
    </location>
</feature>
<evidence type="ECO:0000313" key="4">
    <source>
        <dbReference type="EMBL" id="QGU28981.1"/>
    </source>
</evidence>
<dbReference type="EMBL" id="CP032550">
    <property type="protein sequence ID" value="QGU28683.1"/>
    <property type="molecule type" value="Genomic_DNA"/>
</dbReference>
<dbReference type="InterPro" id="IPR001845">
    <property type="entry name" value="HTH_ArsR_DNA-bd_dom"/>
</dbReference>
<evidence type="ECO:0000256" key="1">
    <source>
        <dbReference type="SAM" id="MobiDB-lite"/>
    </source>
</evidence>
<organism evidence="3 5">
    <name type="scientific">Microbacterium oryzae</name>
    <dbReference type="NCBI Taxonomy" id="743009"/>
    <lineage>
        <taxon>Bacteria</taxon>
        <taxon>Bacillati</taxon>
        <taxon>Actinomycetota</taxon>
        <taxon>Actinomycetes</taxon>
        <taxon>Micrococcales</taxon>
        <taxon>Microbacteriaceae</taxon>
        <taxon>Microbacterium</taxon>
    </lineage>
</organism>
<dbReference type="OrthoDB" id="3399802at2"/>
<name>A0A6I6E0N8_9MICO</name>
<dbReference type="Pfam" id="PF12840">
    <property type="entry name" value="HTH_20"/>
    <property type="match status" value="1"/>
</dbReference>
<evidence type="ECO:0000259" key="2">
    <source>
        <dbReference type="SMART" id="SM00418"/>
    </source>
</evidence>
<dbReference type="EMBL" id="CP032550">
    <property type="protein sequence ID" value="QGU28981.1"/>
    <property type="molecule type" value="Genomic_DNA"/>
</dbReference>
<dbReference type="InterPro" id="IPR011991">
    <property type="entry name" value="ArsR-like_HTH"/>
</dbReference>
<dbReference type="CDD" id="cd00090">
    <property type="entry name" value="HTH_ARSR"/>
    <property type="match status" value="1"/>
</dbReference>
<proteinExistence type="predicted"/>
<dbReference type="KEGG" id="moj:D7D94_14120"/>
<accession>A0A6I6E0N8</accession>
<evidence type="ECO:0000313" key="3">
    <source>
        <dbReference type="EMBL" id="QGU28683.1"/>
    </source>
</evidence>
<feature type="domain" description="HTH arsR-type" evidence="2">
    <location>
        <begin position="79"/>
        <end position="166"/>
    </location>
</feature>
<dbReference type="AlphaFoldDB" id="A0A6I6E0N8"/>
<dbReference type="SUPFAM" id="SSF46785">
    <property type="entry name" value="Winged helix' DNA-binding domain"/>
    <property type="match status" value="1"/>
</dbReference>
<evidence type="ECO:0000313" key="5">
    <source>
        <dbReference type="Proteomes" id="UP000422989"/>
    </source>
</evidence>
<dbReference type="InterPro" id="IPR036390">
    <property type="entry name" value="WH_DNA-bd_sf"/>
</dbReference>
<dbReference type="KEGG" id="moj:D7D94_00020"/>
<sequence>MRAPPSAAASHRSPAASPRGSSPARRGLVKRRSAVTALLSTTCCDPSACRRRPLSARPMTRAGAADRIRVMVRRAHEYRGLTQMSRLRLLRAVQRQPGRLVQELAEDTGLHVNTVRDHLRVLEDEGLVVARTVRTGGRGRPPVVFHPVREADASPAVEERLEQARERGNLLRRLQPELDVTEDLGEDAVHQLDALYEHLEDAGLQPRIDEPSLTVGLVPCAYHAAVAENQSLVCSVHARLVQDVLTQVPGPVRLRRVDPFVTPHSCMIALSISGRSRETGGDPDAASSAE</sequence>
<dbReference type="SMART" id="SM00418">
    <property type="entry name" value="HTH_ARSR"/>
    <property type="match status" value="1"/>
</dbReference>